<dbReference type="Pfam" id="PF13458">
    <property type="entry name" value="Peripla_BP_6"/>
    <property type="match status" value="1"/>
</dbReference>
<name>A0A6J5END3_9BURK</name>
<gene>
    <name evidence="7" type="ORF">BPA30113_06096</name>
</gene>
<keyword evidence="4" id="KW-0029">Amino-acid transport</keyword>
<protein>
    <submittedName>
        <fullName evidence="7">Branched-chain amino acid ABC transporter substrate-binding protein</fullName>
    </submittedName>
</protein>
<accession>A0A6J5END3</accession>
<proteinExistence type="inferred from homology"/>
<evidence type="ECO:0000256" key="2">
    <source>
        <dbReference type="ARBA" id="ARBA00022448"/>
    </source>
</evidence>
<dbReference type="SUPFAM" id="SSF53822">
    <property type="entry name" value="Periplasmic binding protein-like I"/>
    <property type="match status" value="1"/>
</dbReference>
<dbReference type="Gene3D" id="3.40.50.2300">
    <property type="match status" value="2"/>
</dbReference>
<evidence type="ECO:0000259" key="6">
    <source>
        <dbReference type="Pfam" id="PF13458"/>
    </source>
</evidence>
<evidence type="ECO:0000256" key="4">
    <source>
        <dbReference type="ARBA" id="ARBA00022970"/>
    </source>
</evidence>
<evidence type="ECO:0000313" key="8">
    <source>
        <dbReference type="Proteomes" id="UP000494330"/>
    </source>
</evidence>
<evidence type="ECO:0000313" key="7">
    <source>
        <dbReference type="EMBL" id="VWC27619.1"/>
    </source>
</evidence>
<organism evidence="7 8">
    <name type="scientific">Burkholderia paludis</name>
    <dbReference type="NCBI Taxonomy" id="1506587"/>
    <lineage>
        <taxon>Bacteria</taxon>
        <taxon>Pseudomonadati</taxon>
        <taxon>Pseudomonadota</taxon>
        <taxon>Betaproteobacteria</taxon>
        <taxon>Burkholderiales</taxon>
        <taxon>Burkholderiaceae</taxon>
        <taxon>Burkholderia</taxon>
        <taxon>Burkholderia cepacia complex</taxon>
    </lineage>
</organism>
<comment type="similarity">
    <text evidence="1">Belongs to the leucine-binding protein family.</text>
</comment>
<keyword evidence="3 5" id="KW-0732">Signal</keyword>
<evidence type="ECO:0000256" key="5">
    <source>
        <dbReference type="SAM" id="SignalP"/>
    </source>
</evidence>
<keyword evidence="2" id="KW-0813">Transport</keyword>
<dbReference type="AlphaFoldDB" id="A0A6J5END3"/>
<evidence type="ECO:0000256" key="3">
    <source>
        <dbReference type="ARBA" id="ARBA00022729"/>
    </source>
</evidence>
<dbReference type="PRINTS" id="PR00337">
    <property type="entry name" value="LEUILEVALBP"/>
</dbReference>
<dbReference type="EMBL" id="CABVQD010000030">
    <property type="protein sequence ID" value="VWC27619.1"/>
    <property type="molecule type" value="Genomic_DNA"/>
</dbReference>
<sequence>MYKSLLTGCAAAAALSFALCNTASADTIVKIGHVAPLTGGSAHQGKDNENGARLAIEEINAKGLVIAGNKVTLQLDPQDDAGDPRQATQVAQKLVDDKVIGVVGHETSGTSIPASKIYSDAGIVQISPSATNPTYTQQGFKTAYRVVATDAQQGPALASYAAKSMGVKKVAIVDDSTAYGQGLAQEFEKAAKADGLNVVSHDATNDKAIDFRAILTKIKGENPDAIMIGSMDATGGAFAKQAKQLGLRAKILAGDGVCTASIADLAGAAAADNIVCSQAGVGLDQMAGGAAFAAKYKKRFGQDVVLYSPYTYDSVYIIVDAMKRANSTDPAKVLAAMPKSDYKGVIGETTFDAKGDLKHGVISIYTYKDGKRTFINKVSM</sequence>
<feature type="signal peptide" evidence="5">
    <location>
        <begin position="1"/>
        <end position="25"/>
    </location>
</feature>
<dbReference type="Proteomes" id="UP000494330">
    <property type="component" value="Unassembled WGS sequence"/>
</dbReference>
<keyword evidence="8" id="KW-1185">Reference proteome</keyword>
<feature type="domain" description="Leucine-binding protein" evidence="6">
    <location>
        <begin position="29"/>
        <end position="356"/>
    </location>
</feature>
<dbReference type="InterPro" id="IPR000709">
    <property type="entry name" value="Leu_Ile_Val-bd"/>
</dbReference>
<reference evidence="7 8" key="1">
    <citation type="submission" date="2019-09" db="EMBL/GenBank/DDBJ databases">
        <authorList>
            <person name="Depoorter E."/>
        </authorList>
    </citation>
    <scope>NUCLEOTIDE SEQUENCE [LARGE SCALE GENOMIC DNA]</scope>
    <source>
        <strain evidence="7">LMG 30113</strain>
    </source>
</reference>
<dbReference type="PANTHER" id="PTHR47151">
    <property type="entry name" value="LEU/ILE/VAL-BINDING ABC TRANSPORTER SUBUNIT"/>
    <property type="match status" value="1"/>
</dbReference>
<dbReference type="InterPro" id="IPR028081">
    <property type="entry name" value="Leu-bd"/>
</dbReference>
<dbReference type="RefSeq" id="WP_407638598.1">
    <property type="nucleotide sequence ID" value="NZ_CABVQD010000030.1"/>
</dbReference>
<feature type="chain" id="PRO_5044425698" evidence="5">
    <location>
        <begin position="26"/>
        <end position="380"/>
    </location>
</feature>
<dbReference type="InterPro" id="IPR028082">
    <property type="entry name" value="Peripla_BP_I"/>
</dbReference>
<dbReference type="GO" id="GO:0006865">
    <property type="term" value="P:amino acid transport"/>
    <property type="evidence" value="ECO:0007669"/>
    <property type="project" value="UniProtKB-KW"/>
</dbReference>
<dbReference type="CDD" id="cd06342">
    <property type="entry name" value="PBP1_ABC_LIVBP-like"/>
    <property type="match status" value="1"/>
</dbReference>
<evidence type="ECO:0000256" key="1">
    <source>
        <dbReference type="ARBA" id="ARBA00010062"/>
    </source>
</evidence>
<dbReference type="PANTHER" id="PTHR47151:SF2">
    <property type="entry name" value="AMINO ACID BINDING PROTEIN"/>
    <property type="match status" value="1"/>
</dbReference>